<evidence type="ECO:0000313" key="2">
    <source>
        <dbReference type="EMBL" id="VFU07942.1"/>
    </source>
</evidence>
<dbReference type="InterPro" id="IPR053861">
    <property type="entry name" value="Phage_Mu_Gp45_N"/>
</dbReference>
<dbReference type="Proteomes" id="UP000294360">
    <property type="component" value="Chromosome"/>
</dbReference>
<gene>
    <name evidence="2" type="ORF">MTUNDRAET4_1049</name>
</gene>
<dbReference type="NCBIfam" id="TIGR01644">
    <property type="entry name" value="phage_P2_V"/>
    <property type="match status" value="1"/>
</dbReference>
<accession>A0A4U8YY47</accession>
<dbReference type="RefSeq" id="WP_134487624.1">
    <property type="nucleotide sequence ID" value="NZ_CP139089.1"/>
</dbReference>
<evidence type="ECO:0000259" key="1">
    <source>
        <dbReference type="Pfam" id="PF06890"/>
    </source>
</evidence>
<dbReference type="Pfam" id="PF06890">
    <property type="entry name" value="Phage_Mu_Gp45"/>
    <property type="match status" value="1"/>
</dbReference>
<dbReference type="KEGG" id="mtun:MTUNDRAET4_1049"/>
<name>A0A4U8YY47_METTU</name>
<dbReference type="OrthoDB" id="8449472at2"/>
<organism evidence="2 3">
    <name type="scientific">Methylocella tundrae</name>
    <dbReference type="NCBI Taxonomy" id="227605"/>
    <lineage>
        <taxon>Bacteria</taxon>
        <taxon>Pseudomonadati</taxon>
        <taxon>Pseudomonadota</taxon>
        <taxon>Alphaproteobacteria</taxon>
        <taxon>Hyphomicrobiales</taxon>
        <taxon>Beijerinckiaceae</taxon>
        <taxon>Methylocella</taxon>
    </lineage>
</organism>
<feature type="domain" description="Bacteriophage Mu Gp45 N-terminal" evidence="1">
    <location>
        <begin position="15"/>
        <end position="81"/>
    </location>
</feature>
<dbReference type="EMBL" id="LR536450">
    <property type="protein sequence ID" value="VFU07942.1"/>
    <property type="molecule type" value="Genomic_DNA"/>
</dbReference>
<dbReference type="InterPro" id="IPR013046">
    <property type="entry name" value="GpV/Gp45"/>
</dbReference>
<proteinExistence type="predicted"/>
<dbReference type="AlphaFoldDB" id="A0A4U8YY47"/>
<evidence type="ECO:0000313" key="3">
    <source>
        <dbReference type="Proteomes" id="UP000294360"/>
    </source>
</evidence>
<protein>
    <recommendedName>
        <fullName evidence="1">Bacteriophage Mu Gp45 N-terminal domain-containing protein</fullName>
    </recommendedName>
</protein>
<sequence>MTDEHDTAIKGSLRRVSVVSIDDTGTQQRATLNGLSGEQFKNVVRSQHFGLSTVPPMGGEGVILMQGGRSDRAHVLGLEHPQYRPKNTEQGGTVLYDANGQAISLIKKNLRIVGTDTITLTAPKIVLDGMVYLGGADASLPASMKGTIDTAGDADISNLAQKVFVK</sequence>
<reference evidence="2 3" key="1">
    <citation type="submission" date="2019-03" db="EMBL/GenBank/DDBJ databases">
        <authorList>
            <person name="Kox A.R. M."/>
        </authorList>
    </citation>
    <scope>NUCLEOTIDE SEQUENCE [LARGE SCALE GENOMIC DNA]</scope>
    <source>
        <strain evidence="2">MTUNDRAET4 annotated genome</strain>
    </source>
</reference>